<feature type="region of interest" description="Disordered" evidence="1">
    <location>
        <begin position="140"/>
        <end position="431"/>
    </location>
</feature>
<feature type="compositionally biased region" description="Polar residues" evidence="1">
    <location>
        <begin position="548"/>
        <end position="558"/>
    </location>
</feature>
<feature type="region of interest" description="Disordered" evidence="1">
    <location>
        <begin position="1"/>
        <end position="123"/>
    </location>
</feature>
<dbReference type="AlphaFoldDB" id="A0A084GC20"/>
<feature type="region of interest" description="Disordered" evidence="1">
    <location>
        <begin position="674"/>
        <end position="732"/>
    </location>
</feature>
<feature type="compositionally biased region" description="Low complexity" evidence="1">
    <location>
        <begin position="312"/>
        <end position="330"/>
    </location>
</feature>
<evidence type="ECO:0008006" key="5">
    <source>
        <dbReference type="Google" id="ProtNLM"/>
    </source>
</evidence>
<dbReference type="HOGENOM" id="CLU_003878_0_0_1"/>
<evidence type="ECO:0000256" key="2">
    <source>
        <dbReference type="SAM" id="Phobius"/>
    </source>
</evidence>
<organism evidence="3 4">
    <name type="scientific">Pseudallescheria apiosperma</name>
    <name type="common">Scedosporium apiospermum</name>
    <dbReference type="NCBI Taxonomy" id="563466"/>
    <lineage>
        <taxon>Eukaryota</taxon>
        <taxon>Fungi</taxon>
        <taxon>Dikarya</taxon>
        <taxon>Ascomycota</taxon>
        <taxon>Pezizomycotina</taxon>
        <taxon>Sordariomycetes</taxon>
        <taxon>Hypocreomycetidae</taxon>
        <taxon>Microascales</taxon>
        <taxon>Microascaceae</taxon>
        <taxon>Scedosporium</taxon>
    </lineage>
</organism>
<comment type="caution">
    <text evidence="3">The sequence shown here is derived from an EMBL/GenBank/DDBJ whole genome shotgun (WGS) entry which is preliminary data.</text>
</comment>
<dbReference type="Proteomes" id="UP000028545">
    <property type="component" value="Unassembled WGS sequence"/>
</dbReference>
<feature type="compositionally biased region" description="Polar residues" evidence="1">
    <location>
        <begin position="514"/>
        <end position="523"/>
    </location>
</feature>
<feature type="compositionally biased region" description="Low complexity" evidence="1">
    <location>
        <begin position="86"/>
        <end position="99"/>
    </location>
</feature>
<feature type="compositionally biased region" description="Basic and acidic residues" evidence="1">
    <location>
        <begin position="564"/>
        <end position="580"/>
    </location>
</feature>
<feature type="compositionally biased region" description="Low complexity" evidence="1">
    <location>
        <begin position="230"/>
        <end position="243"/>
    </location>
</feature>
<evidence type="ECO:0000313" key="3">
    <source>
        <dbReference type="EMBL" id="KEZ44882.1"/>
    </source>
</evidence>
<dbReference type="KEGG" id="sapo:SAPIO_CDS3017"/>
<dbReference type="OMA" id="AHPHQWS"/>
<dbReference type="GeneID" id="27722089"/>
<feature type="compositionally biased region" description="Polar residues" evidence="1">
    <location>
        <begin position="151"/>
        <end position="164"/>
    </location>
</feature>
<feature type="compositionally biased region" description="Low complexity" evidence="1">
    <location>
        <begin position="289"/>
        <end position="304"/>
    </location>
</feature>
<reference evidence="3 4" key="1">
    <citation type="journal article" date="2014" name="Genome Announc.">
        <title>Draft genome sequence of the pathogenic fungus Scedosporium apiospermum.</title>
        <authorList>
            <person name="Vandeputte P."/>
            <person name="Ghamrawi S."/>
            <person name="Rechenmann M."/>
            <person name="Iltis A."/>
            <person name="Giraud S."/>
            <person name="Fleury M."/>
            <person name="Thornton C."/>
            <person name="Delhaes L."/>
            <person name="Meyer W."/>
            <person name="Papon N."/>
            <person name="Bouchara J.P."/>
        </authorList>
    </citation>
    <scope>NUCLEOTIDE SEQUENCE [LARGE SCALE GENOMIC DNA]</scope>
    <source>
        <strain evidence="3 4">IHEM 14462</strain>
    </source>
</reference>
<keyword evidence="2" id="KW-1133">Transmembrane helix</keyword>
<evidence type="ECO:0000313" key="4">
    <source>
        <dbReference type="Proteomes" id="UP000028545"/>
    </source>
</evidence>
<sequence length="874" mass="94677">MSSTPGNRSQRRPLHERSQSQNNTLAIRVVPYSPPRLEDGDVPTSASIPSSRSTSRLSSNVADVDFPAKPTLASKGEVSTSLRPGSALSANSSLLESSSTTPPGPNVSDLAAPSASTSNIPSGRLATNIPAINAPLYSSSHIRPVNAPSHHPQTSQPATSSASHSLPRRRRLINIHSDKTFSLISQPPDRDLRSPPLSFSTNSVASDPFTDEQPPSSPLTTLPEHDRSFSPCSLASSPTPTATPDRRPAWLSDDLSPSTSSPWNYRMVGGLRKVPKTPNLKQRDLHVASPTSPDISLPDLSDLPTSPPTALSPPALGSSSDSLRSTSTASETTNYKVYGSSPLYNPQSRPSPSPSFDESTNYRILSQSSSPSPSLYQEPPPSSGSDENYVVHAQSSPASSSAVTVKKRTVRPEYSQESLVVPPLQPRKKPSAERLGYYRAISRESLRRAASLKSISSVLSQEATHSVLLSSPAAVYLQGGPQAFSSILQDPRTPPATTSTSSSSRPPMIAHPHQWSSQLSTVISESESGSEPGSRVGSAASHPRRSSGFPSNHSRNMLSISSSIDERSISHSRSRSDSLDRPAPSHSRYGPRDVHQVTQQDEHGDGLTELYALHQRPSRTRLSGLFSGISSDRNLHSSSSSLANSFASSSLPTWARLYYGSGERRFLAPSSESMFSDYTESRPPSSFRSGSPTTEHFPAQIYSQRRRPRDVERDPEIASAPAPDDVHRLGGGLRKQTSSIWSPHLRHDQRASRYSIWEPPSVTWSAESGMLGRRNIQVVLFIVGFIFPFAWMTGACLPLPPDPRKEMAEGDGSTSHLDVRTSSLPRRSKSFEEAQYEGAHWWRRLNRYMSVVGLLVISAVIVLIVLGVRQGWGS</sequence>
<keyword evidence="4" id="KW-1185">Reference proteome</keyword>
<feature type="transmembrane region" description="Helical" evidence="2">
    <location>
        <begin position="778"/>
        <end position="799"/>
    </location>
</feature>
<feature type="compositionally biased region" description="Low complexity" evidence="1">
    <location>
        <begin position="524"/>
        <end position="538"/>
    </location>
</feature>
<feature type="compositionally biased region" description="Low complexity" evidence="1">
    <location>
        <begin position="681"/>
        <end position="692"/>
    </location>
</feature>
<dbReference type="RefSeq" id="XP_016644681.1">
    <property type="nucleotide sequence ID" value="XM_016785899.1"/>
</dbReference>
<feature type="compositionally biased region" description="Low complexity" evidence="1">
    <location>
        <begin position="365"/>
        <end position="377"/>
    </location>
</feature>
<keyword evidence="2" id="KW-0812">Transmembrane</keyword>
<name>A0A084GC20_PSEDA</name>
<dbReference type="OrthoDB" id="4153178at2759"/>
<feature type="compositionally biased region" description="Polar residues" evidence="1">
    <location>
        <begin position="393"/>
        <end position="403"/>
    </location>
</feature>
<feature type="transmembrane region" description="Helical" evidence="2">
    <location>
        <begin position="848"/>
        <end position="868"/>
    </location>
</feature>
<dbReference type="EMBL" id="JOWA01000087">
    <property type="protein sequence ID" value="KEZ44882.1"/>
    <property type="molecule type" value="Genomic_DNA"/>
</dbReference>
<evidence type="ECO:0000256" key="1">
    <source>
        <dbReference type="SAM" id="MobiDB-lite"/>
    </source>
</evidence>
<dbReference type="VEuPathDB" id="FungiDB:SAPIO_CDS3017"/>
<feature type="compositionally biased region" description="Low complexity" evidence="1">
    <location>
        <begin position="250"/>
        <end position="263"/>
    </location>
</feature>
<accession>A0A084GC20</accession>
<feature type="compositionally biased region" description="Low complexity" evidence="1">
    <location>
        <begin position="43"/>
        <end position="59"/>
    </location>
</feature>
<feature type="region of interest" description="Disordered" evidence="1">
    <location>
        <begin position="485"/>
        <end position="603"/>
    </location>
</feature>
<proteinExistence type="predicted"/>
<feature type="compositionally biased region" description="Basic and acidic residues" evidence="1">
    <location>
        <begin position="590"/>
        <end position="603"/>
    </location>
</feature>
<feature type="compositionally biased region" description="Polar residues" evidence="1">
    <location>
        <begin position="342"/>
        <end position="364"/>
    </location>
</feature>
<keyword evidence="2" id="KW-0472">Membrane</keyword>
<feature type="compositionally biased region" description="Low complexity" evidence="1">
    <location>
        <begin position="495"/>
        <end position="507"/>
    </location>
</feature>
<gene>
    <name evidence="3" type="ORF">SAPIO_CDS3017</name>
</gene>
<protein>
    <recommendedName>
        <fullName evidence="5">Serine-rich protein</fullName>
    </recommendedName>
</protein>